<dbReference type="AlphaFoldDB" id="A0A4S8P292"/>
<dbReference type="OrthoDB" id="7476630at2"/>
<feature type="domain" description="DUF6456" evidence="1">
    <location>
        <begin position="102"/>
        <end position="237"/>
    </location>
</feature>
<dbReference type="Proteomes" id="UP000308828">
    <property type="component" value="Unassembled WGS sequence"/>
</dbReference>
<comment type="caution">
    <text evidence="2">The sequence shown here is derived from an EMBL/GenBank/DDBJ whole genome shotgun (WGS) entry which is preliminary data.</text>
</comment>
<reference evidence="2 3" key="1">
    <citation type="submission" date="2019-04" db="EMBL/GenBank/DDBJ databases">
        <title>Genome sequence of strain shin9-1.</title>
        <authorList>
            <person name="Gao J."/>
            <person name="Sun J."/>
        </authorList>
    </citation>
    <scope>NUCLEOTIDE SEQUENCE [LARGE SCALE GENOMIC DNA]</scope>
    <source>
        <strain evidence="3">shin9-1</strain>
    </source>
</reference>
<evidence type="ECO:0000313" key="2">
    <source>
        <dbReference type="EMBL" id="THV23405.1"/>
    </source>
</evidence>
<organism evidence="2 3">
    <name type="scientific">Peteryoungia ipomoeae</name>
    <dbReference type="NCBI Taxonomy" id="1210932"/>
    <lineage>
        <taxon>Bacteria</taxon>
        <taxon>Pseudomonadati</taxon>
        <taxon>Pseudomonadota</taxon>
        <taxon>Alphaproteobacteria</taxon>
        <taxon>Hyphomicrobiales</taxon>
        <taxon>Rhizobiaceae</taxon>
        <taxon>Peteryoungia</taxon>
    </lineage>
</organism>
<sequence>MRQEAKAIRRLLRQLLDGPISLPNSHEADGPDHAPGIERALVRRLVAQGLIRLEGNRLAATGETRAYLRRALSDQPESRFADQHRAIEPVLETEGKVRRVLRRNAKASALQPLIRLRERNGAPFLSAEAIEAGERLAADFDFGGLQPRITASWEPRLSTKLRGQPSASTELSDSRYAARARVSHAVNAMGPELAGVALDICCFGKGLELVERERQWPARSAKLMLRAALLALARHYAPPAPAKRSRHWGADGFRSEID</sequence>
<evidence type="ECO:0000259" key="1">
    <source>
        <dbReference type="Pfam" id="PF20057"/>
    </source>
</evidence>
<gene>
    <name evidence="2" type="ORF">FAA97_09900</name>
</gene>
<dbReference type="Pfam" id="PF20057">
    <property type="entry name" value="DUF6456"/>
    <property type="match status" value="1"/>
</dbReference>
<proteinExistence type="predicted"/>
<dbReference type="InterPro" id="IPR045599">
    <property type="entry name" value="DUF6456"/>
</dbReference>
<dbReference type="EMBL" id="STGV01000003">
    <property type="protein sequence ID" value="THV23405.1"/>
    <property type="molecule type" value="Genomic_DNA"/>
</dbReference>
<accession>A0A4S8P292</accession>
<name>A0A4S8P292_9HYPH</name>
<keyword evidence="3" id="KW-1185">Reference proteome</keyword>
<protein>
    <recommendedName>
        <fullName evidence="1">DUF6456 domain-containing protein</fullName>
    </recommendedName>
</protein>
<evidence type="ECO:0000313" key="3">
    <source>
        <dbReference type="Proteomes" id="UP000308828"/>
    </source>
</evidence>